<evidence type="ECO:0000313" key="3">
    <source>
        <dbReference type="Proteomes" id="UP000515146"/>
    </source>
</evidence>
<name>A0A6P6YKS2_DERPT</name>
<keyword evidence="2" id="KW-0472">Membrane</keyword>
<keyword evidence="2" id="KW-0812">Transmembrane</keyword>
<reference evidence="4" key="1">
    <citation type="submission" date="2025-08" db="UniProtKB">
        <authorList>
            <consortium name="RefSeq"/>
        </authorList>
    </citation>
    <scope>IDENTIFICATION</scope>
    <source>
        <strain evidence="4">Airmid</strain>
    </source>
</reference>
<sequence length="328" mass="38063">MILSIVWIIPSITFIIMIMTIIIVCAGCQSPGGTGDEYSETIYIDRKHLQFPHKLKMINKISGGGKNDDNSSSTNKRQTLSKQQSSLKWKHSLKIRPSGSLLPPFINPNNHSPSNSSSRKLQQQQQQQQQENNNNLSLQQQQQQQQQRPTSSYMIYSKQQPQESSSIQEQASSTIVKSSGSGYYNILMKQIKVKSVSQYGKMLLTKKLFQMGRSTINQSIMTFEKRQLHSNRASICRLKQNPNEYQRLYPVWIIYRDGSAVLVRHHVPRELIKLPLKLEDCESEQEKMEWRSRRKQKEVIRIKKDDTDIQFDRSQYIRMATTNKPQTK</sequence>
<organism evidence="3 4">
    <name type="scientific">Dermatophagoides pteronyssinus</name>
    <name type="common">European house dust mite</name>
    <dbReference type="NCBI Taxonomy" id="6956"/>
    <lineage>
        <taxon>Eukaryota</taxon>
        <taxon>Metazoa</taxon>
        <taxon>Ecdysozoa</taxon>
        <taxon>Arthropoda</taxon>
        <taxon>Chelicerata</taxon>
        <taxon>Arachnida</taxon>
        <taxon>Acari</taxon>
        <taxon>Acariformes</taxon>
        <taxon>Sarcoptiformes</taxon>
        <taxon>Astigmata</taxon>
        <taxon>Psoroptidia</taxon>
        <taxon>Analgoidea</taxon>
        <taxon>Pyroglyphidae</taxon>
        <taxon>Dermatophagoidinae</taxon>
        <taxon>Dermatophagoides</taxon>
    </lineage>
</organism>
<dbReference type="Pfam" id="PF09776">
    <property type="entry name" value="Mitoc_L55"/>
    <property type="match status" value="1"/>
</dbReference>
<dbReference type="KEGG" id="dpte:113799112"/>
<dbReference type="GO" id="GO:0005762">
    <property type="term" value="C:mitochondrial large ribosomal subunit"/>
    <property type="evidence" value="ECO:0007669"/>
    <property type="project" value="InterPro"/>
</dbReference>
<evidence type="ECO:0000256" key="1">
    <source>
        <dbReference type="SAM" id="MobiDB-lite"/>
    </source>
</evidence>
<dbReference type="OrthoDB" id="9986315at2759"/>
<feature type="compositionally biased region" description="Polar residues" evidence="1">
    <location>
        <begin position="77"/>
        <end position="87"/>
    </location>
</feature>
<keyword evidence="3" id="KW-1185">Reference proteome</keyword>
<dbReference type="InParanoid" id="A0A6P6YKS2"/>
<dbReference type="Proteomes" id="UP000515146">
    <property type="component" value="Unplaced"/>
</dbReference>
<evidence type="ECO:0000256" key="2">
    <source>
        <dbReference type="SAM" id="Phobius"/>
    </source>
</evidence>
<proteinExistence type="predicted"/>
<keyword evidence="2" id="KW-1133">Transmembrane helix</keyword>
<feature type="region of interest" description="Disordered" evidence="1">
    <location>
        <begin position="59"/>
        <end position="152"/>
    </location>
</feature>
<dbReference type="PANTHER" id="PTHR34095">
    <property type="entry name" value="39S RIBOSOMAL PROTEIN L55, MITOCHONDRIAL"/>
    <property type="match status" value="1"/>
</dbReference>
<dbReference type="Gene3D" id="6.20.130.20">
    <property type="entry name" value="Mitochondrial ribosomal protein L55"/>
    <property type="match status" value="1"/>
</dbReference>
<dbReference type="InterPro" id="IPR018615">
    <property type="entry name" value="Ribosomal_mL55"/>
</dbReference>
<feature type="transmembrane region" description="Helical" evidence="2">
    <location>
        <begin position="6"/>
        <end position="28"/>
    </location>
</feature>
<dbReference type="GeneID" id="113799112"/>
<dbReference type="RefSeq" id="XP_027205499.1">
    <property type="nucleotide sequence ID" value="XM_027349698.1"/>
</dbReference>
<feature type="compositionally biased region" description="Low complexity" evidence="1">
    <location>
        <begin position="103"/>
        <end position="147"/>
    </location>
</feature>
<dbReference type="GO" id="GO:0003735">
    <property type="term" value="F:structural constituent of ribosome"/>
    <property type="evidence" value="ECO:0007669"/>
    <property type="project" value="InterPro"/>
</dbReference>
<dbReference type="InterPro" id="IPR044884">
    <property type="entry name" value="Ribosomal_mL55_sf"/>
</dbReference>
<dbReference type="PANTHER" id="PTHR34095:SF1">
    <property type="entry name" value="LARGE RIBOSOMAL SUBUNIT PROTEIN ML55"/>
    <property type="match status" value="1"/>
</dbReference>
<gene>
    <name evidence="4" type="primary">LOC113799112</name>
</gene>
<accession>A0A6P6YKS2</accession>
<dbReference type="AlphaFoldDB" id="A0A6P6YKS2"/>
<dbReference type="GO" id="GO:0006412">
    <property type="term" value="P:translation"/>
    <property type="evidence" value="ECO:0007669"/>
    <property type="project" value="TreeGrafter"/>
</dbReference>
<protein>
    <submittedName>
        <fullName evidence="4">PH domain-containing protein DDB_G0275795-like</fullName>
    </submittedName>
</protein>
<evidence type="ECO:0000313" key="4">
    <source>
        <dbReference type="RefSeq" id="XP_027205499.1"/>
    </source>
</evidence>